<reference evidence="2 3" key="1">
    <citation type="submission" date="2019-04" db="EMBL/GenBank/DDBJ databases">
        <title>Draft genome of the big-headed turtle Platysternon megacephalum.</title>
        <authorList>
            <person name="Gong S."/>
        </authorList>
    </citation>
    <scope>NUCLEOTIDE SEQUENCE [LARGE SCALE GENOMIC DNA]</scope>
    <source>
        <strain evidence="2">DO16091913</strain>
        <tissue evidence="2">Muscle</tissue>
    </source>
</reference>
<feature type="region of interest" description="Disordered" evidence="1">
    <location>
        <begin position="22"/>
        <end position="42"/>
    </location>
</feature>
<proteinExistence type="predicted"/>
<feature type="compositionally biased region" description="Basic and acidic residues" evidence="1">
    <location>
        <begin position="94"/>
        <end position="106"/>
    </location>
</feature>
<evidence type="ECO:0000313" key="2">
    <source>
        <dbReference type="EMBL" id="TFJ94844.1"/>
    </source>
</evidence>
<keyword evidence="3" id="KW-1185">Reference proteome</keyword>
<sequence>MLSVTLCTQCYQVRNLGWVPRSTCPPKGSPNAQALGEEARDTELSCPQPAKVTLTKGARKVAGTIELFKAAFAVQVCVLEGIPFGRVENPPGTPRRDKTPFRESRN</sequence>
<gene>
    <name evidence="2" type="ORF">DR999_PMT23954</name>
</gene>
<reference evidence="2 3" key="2">
    <citation type="submission" date="2019-04" db="EMBL/GenBank/DDBJ databases">
        <title>The genome sequence of big-headed turtle.</title>
        <authorList>
            <person name="Gong S."/>
        </authorList>
    </citation>
    <scope>NUCLEOTIDE SEQUENCE [LARGE SCALE GENOMIC DNA]</scope>
    <source>
        <strain evidence="2">DO16091913</strain>
        <tissue evidence="2">Muscle</tissue>
    </source>
</reference>
<protein>
    <submittedName>
        <fullName evidence="2">Acyl-CoA dehydrogenase</fullName>
    </submittedName>
</protein>
<dbReference type="Proteomes" id="UP000297703">
    <property type="component" value="Unassembled WGS sequence"/>
</dbReference>
<dbReference type="EMBL" id="QXTE01026768">
    <property type="protein sequence ID" value="TFJ94844.1"/>
    <property type="molecule type" value="Genomic_DNA"/>
</dbReference>
<organism evidence="2 3">
    <name type="scientific">Platysternon megacephalum</name>
    <name type="common">big-headed turtle</name>
    <dbReference type="NCBI Taxonomy" id="55544"/>
    <lineage>
        <taxon>Eukaryota</taxon>
        <taxon>Metazoa</taxon>
        <taxon>Chordata</taxon>
        <taxon>Craniata</taxon>
        <taxon>Vertebrata</taxon>
        <taxon>Euteleostomi</taxon>
        <taxon>Archelosauria</taxon>
        <taxon>Testudinata</taxon>
        <taxon>Testudines</taxon>
        <taxon>Cryptodira</taxon>
        <taxon>Durocryptodira</taxon>
        <taxon>Testudinoidea</taxon>
        <taxon>Platysternidae</taxon>
        <taxon>Platysternon</taxon>
    </lineage>
</organism>
<name>A0A4D9DBF8_9SAUR</name>
<feature type="region of interest" description="Disordered" evidence="1">
    <location>
        <begin position="85"/>
        <end position="106"/>
    </location>
</feature>
<accession>A0A4D9DBF8</accession>
<evidence type="ECO:0000313" key="3">
    <source>
        <dbReference type="Proteomes" id="UP000297703"/>
    </source>
</evidence>
<comment type="caution">
    <text evidence="2">The sequence shown here is derived from an EMBL/GenBank/DDBJ whole genome shotgun (WGS) entry which is preliminary data.</text>
</comment>
<evidence type="ECO:0000256" key="1">
    <source>
        <dbReference type="SAM" id="MobiDB-lite"/>
    </source>
</evidence>
<dbReference type="AlphaFoldDB" id="A0A4D9DBF8"/>